<comment type="caution">
    <text evidence="2">The sequence shown here is derived from an EMBL/GenBank/DDBJ whole genome shotgun (WGS) entry which is preliminary data.</text>
</comment>
<dbReference type="EMBL" id="JADKNH010000017">
    <property type="protein sequence ID" value="MBF4695558.1"/>
    <property type="molecule type" value="Genomic_DNA"/>
</dbReference>
<feature type="transmembrane region" description="Helical" evidence="1">
    <location>
        <begin position="84"/>
        <end position="105"/>
    </location>
</feature>
<dbReference type="Proteomes" id="UP000614200">
    <property type="component" value="Unassembled WGS sequence"/>
</dbReference>
<evidence type="ECO:0000256" key="1">
    <source>
        <dbReference type="SAM" id="Phobius"/>
    </source>
</evidence>
<dbReference type="InterPro" id="IPR025495">
    <property type="entry name" value="DUF4386"/>
</dbReference>
<dbReference type="RefSeq" id="WP_194703797.1">
    <property type="nucleotide sequence ID" value="NZ_JADKNH010000017.1"/>
</dbReference>
<name>A0ABR9ZYM5_9FIRM</name>
<feature type="transmembrane region" description="Helical" evidence="1">
    <location>
        <begin position="117"/>
        <end position="138"/>
    </location>
</feature>
<accession>A0ABR9ZYM5</accession>
<evidence type="ECO:0000313" key="2">
    <source>
        <dbReference type="EMBL" id="MBF4695558.1"/>
    </source>
</evidence>
<dbReference type="Pfam" id="PF14329">
    <property type="entry name" value="DUF4386"/>
    <property type="match status" value="2"/>
</dbReference>
<evidence type="ECO:0000313" key="3">
    <source>
        <dbReference type="Proteomes" id="UP000614200"/>
    </source>
</evidence>
<reference evidence="2 3" key="1">
    <citation type="submission" date="2020-11" db="EMBL/GenBank/DDBJ databases">
        <title>Fusibacter basophilias sp. nov.</title>
        <authorList>
            <person name="Qiu D."/>
        </authorList>
    </citation>
    <scope>NUCLEOTIDE SEQUENCE [LARGE SCALE GENOMIC DNA]</scope>
    <source>
        <strain evidence="2 3">Q10-2</strain>
    </source>
</reference>
<keyword evidence="1" id="KW-1133">Transmembrane helix</keyword>
<keyword evidence="1" id="KW-0472">Membrane</keyword>
<feature type="transmembrane region" description="Helical" evidence="1">
    <location>
        <begin position="145"/>
        <end position="164"/>
    </location>
</feature>
<feature type="transmembrane region" description="Helical" evidence="1">
    <location>
        <begin position="52"/>
        <end position="72"/>
    </location>
</feature>
<keyword evidence="1" id="KW-0812">Transmembrane</keyword>
<protein>
    <submittedName>
        <fullName evidence="2">DUF4386 domain-containing protein</fullName>
    </submittedName>
</protein>
<organism evidence="2 3">
    <name type="scientific">Fusibacter ferrireducens</name>
    <dbReference type="NCBI Taxonomy" id="2785058"/>
    <lineage>
        <taxon>Bacteria</taxon>
        <taxon>Bacillati</taxon>
        <taxon>Bacillota</taxon>
        <taxon>Clostridia</taxon>
        <taxon>Eubacteriales</taxon>
        <taxon>Eubacteriales Family XII. Incertae Sedis</taxon>
        <taxon>Fusibacter</taxon>
    </lineage>
</organism>
<keyword evidence="3" id="KW-1185">Reference proteome</keyword>
<sequence length="200" mass="22312">MNKLKPFRRYEIIAGIGFILATISYSIGNALVESQLPQIKSISTTITTSLTIGAVLELINSVSVITIGFMFYLRLKQFNKNLVLGYLISRFVEGTLLLVGTLSFLQSYIAPFYLHQALFNIAMLSLSIYSTIFFLALMKDKLGPHWLFLLGVIGYAALCVYASINLLPLSMIAPLWLFGPGAIFELVFPLWLMVKGFNKP</sequence>
<proteinExistence type="predicted"/>
<feature type="transmembrane region" description="Helical" evidence="1">
    <location>
        <begin position="12"/>
        <end position="32"/>
    </location>
</feature>
<gene>
    <name evidence="2" type="ORF">ISU02_20890</name>
</gene>
<feature type="transmembrane region" description="Helical" evidence="1">
    <location>
        <begin position="176"/>
        <end position="194"/>
    </location>
</feature>